<proteinExistence type="predicted"/>
<reference evidence="1" key="1">
    <citation type="submission" date="2018-05" db="EMBL/GenBank/DDBJ databases">
        <authorList>
            <person name="Lanie J.A."/>
            <person name="Ng W.-L."/>
            <person name="Kazmierczak K.M."/>
            <person name="Andrzejewski T.M."/>
            <person name="Davidsen T.M."/>
            <person name="Wayne K.J."/>
            <person name="Tettelin H."/>
            <person name="Glass J.I."/>
            <person name="Rusch D."/>
            <person name="Podicherti R."/>
            <person name="Tsui H.-C.T."/>
            <person name="Winkler M.E."/>
        </authorList>
    </citation>
    <scope>NUCLEOTIDE SEQUENCE</scope>
</reference>
<dbReference type="SUPFAM" id="SSF53335">
    <property type="entry name" value="S-adenosyl-L-methionine-dependent methyltransferases"/>
    <property type="match status" value="1"/>
</dbReference>
<accession>A0A382P0R3</accession>
<evidence type="ECO:0000313" key="1">
    <source>
        <dbReference type="EMBL" id="SVC66896.1"/>
    </source>
</evidence>
<gene>
    <name evidence="1" type="ORF">METZ01_LOCUS319750</name>
</gene>
<name>A0A382P0R3_9ZZZZ</name>
<dbReference type="AlphaFoldDB" id="A0A382P0R3"/>
<dbReference type="CDD" id="cd02440">
    <property type="entry name" value="AdoMet_MTases"/>
    <property type="match status" value="1"/>
</dbReference>
<protein>
    <recommendedName>
        <fullName evidence="2">Methyltransferase type 11 domain-containing protein</fullName>
    </recommendedName>
</protein>
<dbReference type="InterPro" id="IPR029063">
    <property type="entry name" value="SAM-dependent_MTases_sf"/>
</dbReference>
<dbReference type="EMBL" id="UINC01104035">
    <property type="protein sequence ID" value="SVC66896.1"/>
    <property type="molecule type" value="Genomic_DNA"/>
</dbReference>
<organism evidence="1">
    <name type="scientific">marine metagenome</name>
    <dbReference type="NCBI Taxonomy" id="408172"/>
    <lineage>
        <taxon>unclassified sequences</taxon>
        <taxon>metagenomes</taxon>
        <taxon>ecological metagenomes</taxon>
    </lineage>
</organism>
<dbReference type="Pfam" id="PF13489">
    <property type="entry name" value="Methyltransf_23"/>
    <property type="match status" value="1"/>
</dbReference>
<evidence type="ECO:0008006" key="2">
    <source>
        <dbReference type="Google" id="ProtNLM"/>
    </source>
</evidence>
<dbReference type="Gene3D" id="3.40.50.150">
    <property type="entry name" value="Vaccinia Virus protein VP39"/>
    <property type="match status" value="1"/>
</dbReference>
<sequence>MNKIGFSKQEFIDVWGQTGYIEDFYSYQTGHLDDILDVLSKHYNPNHTCMDIGCGGGLWTNKYLSPNFKNVIALDVLSGDSLSLSDNIKYIELDDRDYNCTGVEDKSIDFVCSFGVFCHFPNSASQTYINSIYDKLKPGGTGLIMFPDFHRHFDHSKRHFNAKEALLAFLTGDTSSKKTKLTSSAVVDNAQELALDKNLQDKYRENDSCGGWFWYDIDTINSIFENSNFSKYEDVTPDGFRDCLISFCKA</sequence>